<dbReference type="EMBL" id="JABWRB010000023">
    <property type="protein sequence ID" value="MBC3391596.1"/>
    <property type="molecule type" value="Genomic_DNA"/>
</dbReference>
<dbReference type="Proteomes" id="UP000636518">
    <property type="component" value="Unassembled WGS sequence"/>
</dbReference>
<keyword evidence="3" id="KW-1185">Reference proteome</keyword>
<accession>A0A923FFV8</accession>
<comment type="caution">
    <text evidence="1">The sequence shown here is derived from an EMBL/GenBank/DDBJ whole genome shotgun (WGS) entry which is preliminary data.</text>
</comment>
<reference evidence="1 3" key="1">
    <citation type="journal article" date="2020" name="Microorganisms">
        <title>Reliable Identification of Environmental Pseudomonas Isolates Using the rpoD Gene.</title>
        <authorList>
            <consortium name="The Broad Institute Genome Sequencing Platform"/>
            <person name="Girard L."/>
            <person name="Lood C."/>
            <person name="Rokni-Zadeh H."/>
            <person name="van Noort V."/>
            <person name="Lavigne R."/>
            <person name="De Mot R."/>
        </authorList>
    </citation>
    <scope>NUCLEOTIDE SEQUENCE</scope>
    <source>
        <strain evidence="1 3">SWRI12</strain>
    </source>
</reference>
<evidence type="ECO:0000313" key="3">
    <source>
        <dbReference type="Proteomes" id="UP000636518"/>
    </source>
</evidence>
<proteinExistence type="predicted"/>
<evidence type="ECO:0000313" key="2">
    <source>
        <dbReference type="EMBL" id="MBV4496349.1"/>
    </source>
</evidence>
<reference evidence="2" key="3">
    <citation type="submission" date="2021-06" db="EMBL/GenBank/DDBJ databases">
        <title>Updating the genus Pseudomonas: Description of 43 new species and partition of the Pseudomonas putida group.</title>
        <authorList>
            <person name="Girard L."/>
            <person name="Lood C."/>
            <person name="Vandamme P."/>
            <person name="Rokni-Zadeh H."/>
            <person name="Van Noort V."/>
            <person name="Hofte M."/>
            <person name="Lavigne R."/>
            <person name="De Mot R."/>
        </authorList>
    </citation>
    <scope>NUCLEOTIDE SEQUENCE</scope>
    <source>
        <strain evidence="2">SWRI12</strain>
    </source>
</reference>
<sequence>MPYNYTNGRYLVFKGNGSDGAPLGRLHQDGIVRNLQGEPLYYVNTDEHAFSSVDFIFQGGIQKCSGTFYVLGDKVLFTFSEMTVKPQGNETEEEALHREFKKRALSLAGQIVQAKNEMVQARLDMAWSNLNLFRRFRAFLTSRARRERTSPGWRYSGLDSDHELKSNVSSSSLATMVLCAADARKTRADHDYEAVRLHVNSNRGLSSAFWRPPFEVGSIAALAGSPRRNSRWENIQSIYTPRFARTLVKLIGN</sequence>
<dbReference type="AlphaFoldDB" id="A0A923FFV8"/>
<evidence type="ECO:0000313" key="1">
    <source>
        <dbReference type="EMBL" id="MBC3391596.1"/>
    </source>
</evidence>
<name>A0A923FFV8_9PSED</name>
<protein>
    <submittedName>
        <fullName evidence="1">Uncharacterized protein</fullName>
    </submittedName>
</protein>
<gene>
    <name evidence="2" type="ORF">HU715_013330</name>
    <name evidence="1" type="ORF">HU715_18230</name>
</gene>
<reference evidence="1" key="2">
    <citation type="submission" date="2020-07" db="EMBL/GenBank/DDBJ databases">
        <authorList>
            <person name="Lood C."/>
            <person name="Girard L."/>
        </authorList>
    </citation>
    <scope>NUCLEOTIDE SEQUENCE</scope>
    <source>
        <strain evidence="1">SWRI12</strain>
    </source>
</reference>
<organism evidence="1">
    <name type="scientific">Pseudomonas zanjanensis</name>
    <dbReference type="NCBI Taxonomy" id="2745496"/>
    <lineage>
        <taxon>Bacteria</taxon>
        <taxon>Pseudomonadati</taxon>
        <taxon>Pseudomonadota</taxon>
        <taxon>Gammaproteobacteria</taxon>
        <taxon>Pseudomonadales</taxon>
        <taxon>Pseudomonadaceae</taxon>
        <taxon>Pseudomonas</taxon>
    </lineage>
</organism>
<dbReference type="EMBL" id="JABWRB020000001">
    <property type="protein sequence ID" value="MBV4496349.1"/>
    <property type="molecule type" value="Genomic_DNA"/>
</dbReference>
<dbReference type="RefSeq" id="WP_186707506.1">
    <property type="nucleotide sequence ID" value="NZ_JABWRB020000001.1"/>
</dbReference>